<name>C0QAN8_DESAH</name>
<sequence length="36" mass="4034">MQNVNSMGLNDKKVDSIKRIGEKTMILLMTGSGFIY</sequence>
<accession>C0QAN8</accession>
<reference evidence="1 2" key="1">
    <citation type="journal article" date="2009" name="Environ. Microbiol.">
        <title>Genome sequence of Desulfobacterium autotrophicum HRM2, a marine sulfate reducer oxidizing organic carbon completely to carbon dioxide.</title>
        <authorList>
            <person name="Strittmatter A.W."/>
            <person name="Liesegang H."/>
            <person name="Rabus R."/>
            <person name="Decker I."/>
            <person name="Amann J."/>
            <person name="Andres S."/>
            <person name="Henne A."/>
            <person name="Fricke W.F."/>
            <person name="Martinez-Arias R."/>
            <person name="Bartels D."/>
            <person name="Goesmann A."/>
            <person name="Krause L."/>
            <person name="Puehler A."/>
            <person name="Klenk H.P."/>
            <person name="Richter M."/>
            <person name="Schuler M."/>
            <person name="Gloeckner F.O."/>
            <person name="Meyerdierks A."/>
            <person name="Gottschalk G."/>
            <person name="Amann R."/>
        </authorList>
    </citation>
    <scope>NUCLEOTIDE SEQUENCE [LARGE SCALE GENOMIC DNA]</scope>
    <source>
        <strain evidence="2">ATCC 43914 / DSM 3382 / HRM2</strain>
    </source>
</reference>
<dbReference type="EMBL" id="CP001087">
    <property type="protein sequence ID" value="ACN16821.1"/>
    <property type="molecule type" value="Genomic_DNA"/>
</dbReference>
<dbReference type="AlphaFoldDB" id="C0QAN8"/>
<evidence type="ECO:0000313" key="1">
    <source>
        <dbReference type="EMBL" id="ACN16821.1"/>
    </source>
</evidence>
<dbReference type="KEGG" id="dat:HRM2_37630"/>
<dbReference type="Proteomes" id="UP000000442">
    <property type="component" value="Chromosome"/>
</dbReference>
<keyword evidence="2" id="KW-1185">Reference proteome</keyword>
<proteinExistence type="predicted"/>
<dbReference type="STRING" id="177437.HRM2_37630"/>
<protein>
    <submittedName>
        <fullName evidence="1">Uncharacterized protein</fullName>
    </submittedName>
</protein>
<evidence type="ECO:0000313" key="2">
    <source>
        <dbReference type="Proteomes" id="UP000000442"/>
    </source>
</evidence>
<organism evidence="1 2">
    <name type="scientific">Desulforapulum autotrophicum (strain ATCC 43914 / DSM 3382 / VKM B-1955 / HRM2)</name>
    <name type="common">Desulfobacterium autotrophicum</name>
    <dbReference type="NCBI Taxonomy" id="177437"/>
    <lineage>
        <taxon>Bacteria</taxon>
        <taxon>Pseudomonadati</taxon>
        <taxon>Thermodesulfobacteriota</taxon>
        <taxon>Desulfobacteria</taxon>
        <taxon>Desulfobacterales</taxon>
        <taxon>Desulfobacteraceae</taxon>
        <taxon>Desulforapulum</taxon>
    </lineage>
</organism>
<gene>
    <name evidence="1" type="ordered locus">HRM2_37630</name>
</gene>
<dbReference type="HOGENOM" id="CLU_3355776_0_0_7"/>